<dbReference type="Proteomes" id="UP000774326">
    <property type="component" value="Unassembled WGS sequence"/>
</dbReference>
<sequence>MDLDGVSSSFIRSCSVVEAAGAATDFICTLVLPWFMISLAVASPNTSISSSSVYEKLSLVFSKELMTSLITRISCLLVFRASILLSNSSTSAV</sequence>
<comment type="caution">
    <text evidence="1">The sequence shown here is derived from an EMBL/GenBank/DDBJ whole genome shotgun (WGS) entry which is preliminary data.</text>
</comment>
<gene>
    <name evidence="1" type="ORF">WICPIJ_001249</name>
</gene>
<reference evidence="1" key="2">
    <citation type="submission" date="2021-01" db="EMBL/GenBank/DDBJ databases">
        <authorList>
            <person name="Schikora-Tamarit M.A."/>
        </authorList>
    </citation>
    <scope>NUCLEOTIDE SEQUENCE</scope>
    <source>
        <strain evidence="1">CBS2887</strain>
    </source>
</reference>
<evidence type="ECO:0000313" key="2">
    <source>
        <dbReference type="Proteomes" id="UP000774326"/>
    </source>
</evidence>
<evidence type="ECO:0000313" key="1">
    <source>
        <dbReference type="EMBL" id="KAH3687765.1"/>
    </source>
</evidence>
<dbReference type="EMBL" id="JAEUBG010000626">
    <property type="protein sequence ID" value="KAH3687765.1"/>
    <property type="molecule type" value="Genomic_DNA"/>
</dbReference>
<accession>A0A9P8QDQ0</accession>
<name>A0A9P8QDQ0_WICPI</name>
<reference evidence="1" key="1">
    <citation type="journal article" date="2021" name="Open Biol.">
        <title>Shared evolutionary footprints suggest mitochondrial oxidative damage underlies multiple complex I losses in fungi.</title>
        <authorList>
            <person name="Schikora-Tamarit M.A."/>
            <person name="Marcet-Houben M."/>
            <person name="Nosek J."/>
            <person name="Gabaldon T."/>
        </authorList>
    </citation>
    <scope>NUCLEOTIDE SEQUENCE</scope>
    <source>
        <strain evidence="1">CBS2887</strain>
    </source>
</reference>
<organism evidence="1 2">
    <name type="scientific">Wickerhamomyces pijperi</name>
    <name type="common">Yeast</name>
    <name type="synonym">Pichia pijperi</name>
    <dbReference type="NCBI Taxonomy" id="599730"/>
    <lineage>
        <taxon>Eukaryota</taxon>
        <taxon>Fungi</taxon>
        <taxon>Dikarya</taxon>
        <taxon>Ascomycota</taxon>
        <taxon>Saccharomycotina</taxon>
        <taxon>Saccharomycetes</taxon>
        <taxon>Phaffomycetales</taxon>
        <taxon>Wickerhamomycetaceae</taxon>
        <taxon>Wickerhamomyces</taxon>
    </lineage>
</organism>
<proteinExistence type="predicted"/>
<keyword evidence="2" id="KW-1185">Reference proteome</keyword>
<protein>
    <submittedName>
        <fullName evidence="1">Uncharacterized protein</fullName>
    </submittedName>
</protein>
<dbReference type="AlphaFoldDB" id="A0A9P8QDQ0"/>